<evidence type="ECO:0000259" key="6">
    <source>
        <dbReference type="Pfam" id="PF00448"/>
    </source>
</evidence>
<accession>A0A9K3ED63</accession>
<reference evidence="7" key="1">
    <citation type="journal article" date="2017" name="Nature">
        <title>The sunflower genome provides insights into oil metabolism, flowering and Asterid evolution.</title>
        <authorList>
            <person name="Badouin H."/>
            <person name="Gouzy J."/>
            <person name="Grassa C.J."/>
            <person name="Murat F."/>
            <person name="Staton S.E."/>
            <person name="Cottret L."/>
            <person name="Lelandais-Briere C."/>
            <person name="Owens G.L."/>
            <person name="Carrere S."/>
            <person name="Mayjonade B."/>
            <person name="Legrand L."/>
            <person name="Gill N."/>
            <person name="Kane N.C."/>
            <person name="Bowers J.E."/>
            <person name="Hubner S."/>
            <person name="Bellec A."/>
            <person name="Berard A."/>
            <person name="Berges H."/>
            <person name="Blanchet N."/>
            <person name="Boniface M.C."/>
            <person name="Brunel D."/>
            <person name="Catrice O."/>
            <person name="Chaidir N."/>
            <person name="Claudel C."/>
            <person name="Donnadieu C."/>
            <person name="Faraut T."/>
            <person name="Fievet G."/>
            <person name="Helmstetter N."/>
            <person name="King M."/>
            <person name="Knapp S.J."/>
            <person name="Lai Z."/>
            <person name="Le Paslier M.C."/>
            <person name="Lippi Y."/>
            <person name="Lorenzon L."/>
            <person name="Mandel J.R."/>
            <person name="Marage G."/>
            <person name="Marchand G."/>
            <person name="Marquand E."/>
            <person name="Bret-Mestries E."/>
            <person name="Morien E."/>
            <person name="Nambeesan S."/>
            <person name="Nguyen T."/>
            <person name="Pegot-Espagnet P."/>
            <person name="Pouilly N."/>
            <person name="Raftis F."/>
            <person name="Sallet E."/>
            <person name="Schiex T."/>
            <person name="Thomas J."/>
            <person name="Vandecasteele C."/>
            <person name="Vares D."/>
            <person name="Vear F."/>
            <person name="Vautrin S."/>
            <person name="Crespi M."/>
            <person name="Mangin B."/>
            <person name="Burke J.M."/>
            <person name="Salse J."/>
            <person name="Munos S."/>
            <person name="Vincourt P."/>
            <person name="Rieseberg L.H."/>
            <person name="Langlade N.B."/>
        </authorList>
    </citation>
    <scope>NUCLEOTIDE SEQUENCE</scope>
    <source>
        <tissue evidence="7">Leaves</tissue>
    </source>
</reference>
<evidence type="ECO:0000313" key="8">
    <source>
        <dbReference type="Proteomes" id="UP000215914"/>
    </source>
</evidence>
<evidence type="ECO:0000313" key="7">
    <source>
        <dbReference type="EMBL" id="KAF5771690.1"/>
    </source>
</evidence>
<keyword evidence="2" id="KW-0547">Nucleotide-binding</keyword>
<dbReference type="PANTHER" id="PTHR43134">
    <property type="entry name" value="SIGNAL RECOGNITION PARTICLE RECEPTOR SUBUNIT ALPHA"/>
    <property type="match status" value="1"/>
</dbReference>
<dbReference type="PANTHER" id="PTHR43134:SF1">
    <property type="entry name" value="SIGNAL RECOGNITION PARTICLE RECEPTOR SUBUNIT ALPHA"/>
    <property type="match status" value="1"/>
</dbReference>
<keyword evidence="3" id="KW-0342">GTP-binding</keyword>
<reference evidence="7" key="2">
    <citation type="submission" date="2020-06" db="EMBL/GenBank/DDBJ databases">
        <title>Helianthus annuus Genome sequencing and assembly Release 2.</title>
        <authorList>
            <person name="Gouzy J."/>
            <person name="Langlade N."/>
            <person name="Munos S."/>
        </authorList>
    </citation>
    <scope>NUCLEOTIDE SEQUENCE</scope>
    <source>
        <tissue evidence="7">Leaves</tissue>
    </source>
</reference>
<protein>
    <submittedName>
        <fullName evidence="7">Signal-recognition-particle GTPase</fullName>
        <ecNumber evidence="7">3.6.5.4</ecNumber>
    </submittedName>
</protein>
<dbReference type="Pfam" id="PF00448">
    <property type="entry name" value="SRP54"/>
    <property type="match status" value="1"/>
</dbReference>
<dbReference type="Gene3D" id="3.40.50.300">
    <property type="entry name" value="P-loop containing nucleotide triphosphate hydrolases"/>
    <property type="match status" value="1"/>
</dbReference>
<evidence type="ECO:0000256" key="4">
    <source>
        <dbReference type="ARBA" id="ARBA00023136"/>
    </source>
</evidence>
<evidence type="ECO:0000256" key="3">
    <source>
        <dbReference type="ARBA" id="ARBA00023134"/>
    </source>
</evidence>
<evidence type="ECO:0000256" key="2">
    <source>
        <dbReference type="ARBA" id="ARBA00022741"/>
    </source>
</evidence>
<name>A0A9K3ED63_HELAN</name>
<dbReference type="Proteomes" id="UP000215914">
    <property type="component" value="Unassembled WGS sequence"/>
</dbReference>
<dbReference type="GO" id="GO:0006614">
    <property type="term" value="P:SRP-dependent cotranslational protein targeting to membrane"/>
    <property type="evidence" value="ECO:0007669"/>
    <property type="project" value="InterPro"/>
</dbReference>
<sequence>MMAACDTFCSEAVEQLRTHARRLQIPILEKGYEKDHAIVAKEAIQEATRTGQTLFLLTQLVRCSFKGDKTIYNIVFFL</sequence>
<dbReference type="EMBL" id="MNCJ02000328">
    <property type="protein sequence ID" value="KAF5771690.1"/>
    <property type="molecule type" value="Genomic_DNA"/>
</dbReference>
<comment type="similarity">
    <text evidence="1">Belongs to the GTP-binding SRP family.</text>
</comment>
<comment type="subcellular location">
    <subcellularLocation>
        <location evidence="5">Endomembrane system</location>
        <topology evidence="5">Peripheral membrane protein</topology>
        <orientation evidence="5">Cytoplasmic side</orientation>
    </subcellularLocation>
</comment>
<dbReference type="GO" id="GO:0016787">
    <property type="term" value="F:hydrolase activity"/>
    <property type="evidence" value="ECO:0007669"/>
    <property type="project" value="UniProtKB-KW"/>
</dbReference>
<evidence type="ECO:0000256" key="1">
    <source>
        <dbReference type="ARBA" id="ARBA00008531"/>
    </source>
</evidence>
<dbReference type="GO" id="GO:0012505">
    <property type="term" value="C:endomembrane system"/>
    <property type="evidence" value="ECO:0007669"/>
    <property type="project" value="UniProtKB-SubCell"/>
</dbReference>
<proteinExistence type="inferred from homology"/>
<keyword evidence="7" id="KW-0378">Hydrolase</keyword>
<keyword evidence="8" id="KW-1185">Reference proteome</keyword>
<gene>
    <name evidence="7" type="ORF">HanXRQr2_Chr13g0567871</name>
</gene>
<keyword evidence="4" id="KW-0472">Membrane</keyword>
<dbReference type="Gramene" id="mRNA:HanXRQr2_Chr13g0567871">
    <property type="protein sequence ID" value="mRNA:HanXRQr2_Chr13g0567871"/>
    <property type="gene ID" value="HanXRQr2_Chr13g0567871"/>
</dbReference>
<dbReference type="GO" id="GO:0005525">
    <property type="term" value="F:GTP binding"/>
    <property type="evidence" value="ECO:0007669"/>
    <property type="project" value="UniProtKB-KW"/>
</dbReference>
<dbReference type="InterPro" id="IPR027417">
    <property type="entry name" value="P-loop_NTPase"/>
</dbReference>
<comment type="caution">
    <text evidence="7">The sequence shown here is derived from an EMBL/GenBank/DDBJ whole genome shotgun (WGS) entry which is preliminary data.</text>
</comment>
<organism evidence="7 8">
    <name type="scientific">Helianthus annuus</name>
    <name type="common">Common sunflower</name>
    <dbReference type="NCBI Taxonomy" id="4232"/>
    <lineage>
        <taxon>Eukaryota</taxon>
        <taxon>Viridiplantae</taxon>
        <taxon>Streptophyta</taxon>
        <taxon>Embryophyta</taxon>
        <taxon>Tracheophyta</taxon>
        <taxon>Spermatophyta</taxon>
        <taxon>Magnoliopsida</taxon>
        <taxon>eudicotyledons</taxon>
        <taxon>Gunneridae</taxon>
        <taxon>Pentapetalae</taxon>
        <taxon>asterids</taxon>
        <taxon>campanulids</taxon>
        <taxon>Asterales</taxon>
        <taxon>Asteraceae</taxon>
        <taxon>Asteroideae</taxon>
        <taxon>Heliantheae alliance</taxon>
        <taxon>Heliantheae</taxon>
        <taxon>Helianthus</taxon>
    </lineage>
</organism>
<dbReference type="EC" id="3.6.5.4" evidence="7"/>
<dbReference type="AlphaFoldDB" id="A0A9K3ED63"/>
<evidence type="ECO:0000256" key="5">
    <source>
        <dbReference type="ARBA" id="ARBA00029433"/>
    </source>
</evidence>
<dbReference type="InterPro" id="IPR000897">
    <property type="entry name" value="SRP54_GTPase_dom"/>
</dbReference>
<feature type="domain" description="SRP54-type proteins GTP-binding" evidence="6">
    <location>
        <begin position="1"/>
        <end position="51"/>
    </location>
</feature>